<dbReference type="CDD" id="cd00066">
    <property type="entry name" value="G-alpha"/>
    <property type="match status" value="1"/>
</dbReference>
<keyword evidence="1" id="KW-0519">Myristate</keyword>
<dbReference type="GO" id="GO:0046872">
    <property type="term" value="F:metal ion binding"/>
    <property type="evidence" value="ECO:0007669"/>
    <property type="project" value="UniProtKB-KW"/>
</dbReference>
<feature type="binding site" evidence="9">
    <location>
        <begin position="43"/>
        <end position="48"/>
    </location>
    <ligand>
        <name>GTP</name>
        <dbReference type="ChEBI" id="CHEBI:37565"/>
    </ligand>
</feature>
<dbReference type="STRING" id="158441.A0A226DCH7"/>
<dbReference type="GO" id="GO:0005737">
    <property type="term" value="C:cytoplasm"/>
    <property type="evidence" value="ECO:0007669"/>
    <property type="project" value="TreeGrafter"/>
</dbReference>
<dbReference type="OrthoDB" id="5817230at2759"/>
<dbReference type="GO" id="GO:0003924">
    <property type="term" value="F:GTPase activity"/>
    <property type="evidence" value="ECO:0007669"/>
    <property type="project" value="InterPro"/>
</dbReference>
<dbReference type="InterPro" id="IPR001408">
    <property type="entry name" value="Gprotein_alpha_I"/>
</dbReference>
<evidence type="ECO:0000256" key="2">
    <source>
        <dbReference type="ARBA" id="ARBA00022723"/>
    </source>
</evidence>
<dbReference type="EMBL" id="LNIX01000026">
    <property type="protein sequence ID" value="OXA42534.1"/>
    <property type="molecule type" value="Genomic_DNA"/>
</dbReference>
<dbReference type="PRINTS" id="PR00318">
    <property type="entry name" value="GPROTEINA"/>
</dbReference>
<dbReference type="Gene3D" id="1.10.400.10">
    <property type="entry name" value="GI Alpha 1, domain 2-like"/>
    <property type="match status" value="1"/>
</dbReference>
<reference evidence="10 11" key="1">
    <citation type="submission" date="2015-12" db="EMBL/GenBank/DDBJ databases">
        <title>The genome of Folsomia candida.</title>
        <authorList>
            <person name="Faddeeva A."/>
            <person name="Derks M.F."/>
            <person name="Anvar Y."/>
            <person name="Smit S."/>
            <person name="Van Straalen N."/>
            <person name="Roelofs D."/>
        </authorList>
    </citation>
    <scope>NUCLEOTIDE SEQUENCE [LARGE SCALE GENOMIC DNA]</scope>
    <source>
        <strain evidence="10 11">VU population</strain>
        <tissue evidence="10">Whole body</tissue>
    </source>
</reference>
<keyword evidence="2" id="KW-0479">Metal-binding</keyword>
<evidence type="ECO:0000256" key="4">
    <source>
        <dbReference type="ARBA" id="ARBA00022842"/>
    </source>
</evidence>
<gene>
    <name evidence="10" type="ORF">Fcan01_22993</name>
</gene>
<evidence type="ECO:0000256" key="8">
    <source>
        <dbReference type="ARBA" id="ARBA00023288"/>
    </source>
</evidence>
<feature type="binding site" evidence="9">
    <location>
        <begin position="151"/>
        <end position="152"/>
    </location>
    <ligand>
        <name>GTP</name>
        <dbReference type="ChEBI" id="CHEBI:37565"/>
    </ligand>
</feature>
<dbReference type="Proteomes" id="UP000198287">
    <property type="component" value="Unassembled WGS sequence"/>
</dbReference>
<dbReference type="PANTHER" id="PTHR10218:SF362">
    <property type="entry name" value="G PROTEIN ALPHA O SUBUNIT"/>
    <property type="match status" value="1"/>
</dbReference>
<dbReference type="FunFam" id="3.40.50.300:FF:002307">
    <property type="entry name" value="Guanine nucleotide-binding protein G(k) subunit alpha"/>
    <property type="match status" value="1"/>
</dbReference>
<keyword evidence="5 9" id="KW-0342">GTP-binding</keyword>
<dbReference type="GO" id="GO:0005525">
    <property type="term" value="F:GTP binding"/>
    <property type="evidence" value="ECO:0007669"/>
    <property type="project" value="UniProtKB-KW"/>
</dbReference>
<dbReference type="SMART" id="SM00275">
    <property type="entry name" value="G_alpha"/>
    <property type="match status" value="1"/>
</dbReference>
<evidence type="ECO:0000256" key="5">
    <source>
        <dbReference type="ARBA" id="ARBA00023134"/>
    </source>
</evidence>
<evidence type="ECO:0000256" key="1">
    <source>
        <dbReference type="ARBA" id="ARBA00022707"/>
    </source>
</evidence>
<evidence type="ECO:0000256" key="6">
    <source>
        <dbReference type="ARBA" id="ARBA00023139"/>
    </source>
</evidence>
<keyword evidence="11" id="KW-1185">Reference proteome</keyword>
<dbReference type="SUPFAM" id="SSF47895">
    <property type="entry name" value="Transducin (alpha subunit), insertion domain"/>
    <property type="match status" value="1"/>
</dbReference>
<sequence>MGCTMSIEEKAAVARSNEIDKYLAEEALRSSRDFTLLLLGGAESGKNTIIQQMRIIYGVGFTQEDLNTYRPLIYNNTIYSFISILRAMPSLGISFRNNEREFDAKLVFDTAQRFHDTEPFSEELLLAMKKLRDDAGVQECFSKSNQFQINDSAQYFLDYLDRIGMSNYEPTEQDILRTHVSICGFNEITFPIGNLNFTIYDIPNVRCGSRRKWNHIFETATAIMFCVAMSEYYQVLYEDETTNRMQMSLSLFDSICNNKWFTDTPIILFLKKMDLFKEKIKKSPLTLCFPDYKGRGDENSAVDYIMTQFDVKNKSTTKSIYFYKTCALDGWTIKTAFDDIVKNRLYEGFCTY</sequence>
<proteinExistence type="predicted"/>
<dbReference type="PROSITE" id="PS51882">
    <property type="entry name" value="G_ALPHA"/>
    <property type="match status" value="1"/>
</dbReference>
<evidence type="ECO:0000313" key="10">
    <source>
        <dbReference type="EMBL" id="OXA42534.1"/>
    </source>
</evidence>
<keyword evidence="6" id="KW-0564">Palmitate</keyword>
<dbReference type="AlphaFoldDB" id="A0A226DCH7"/>
<dbReference type="PANTHER" id="PTHR10218">
    <property type="entry name" value="GTP-BINDING PROTEIN ALPHA SUBUNIT"/>
    <property type="match status" value="1"/>
</dbReference>
<evidence type="ECO:0000256" key="7">
    <source>
        <dbReference type="ARBA" id="ARBA00023224"/>
    </source>
</evidence>
<evidence type="ECO:0000256" key="9">
    <source>
        <dbReference type="PIRSR" id="PIRSR601019-1"/>
    </source>
</evidence>
<dbReference type="FunFam" id="1.10.400.10:FF:000002">
    <property type="entry name" value="guanine nucleotide-binding protein G(Q) subunit alpha"/>
    <property type="match status" value="1"/>
</dbReference>
<dbReference type="GO" id="GO:0031683">
    <property type="term" value="F:G-protein beta/gamma-subunit complex binding"/>
    <property type="evidence" value="ECO:0007669"/>
    <property type="project" value="InterPro"/>
</dbReference>
<keyword evidence="3 9" id="KW-0547">Nucleotide-binding</keyword>
<dbReference type="InterPro" id="IPR001019">
    <property type="entry name" value="Gprotein_alpha_su"/>
</dbReference>
<evidence type="ECO:0000313" key="11">
    <source>
        <dbReference type="Proteomes" id="UP000198287"/>
    </source>
</evidence>
<dbReference type="PRINTS" id="PR00441">
    <property type="entry name" value="GPROTEINAI"/>
</dbReference>
<dbReference type="SUPFAM" id="SSF52540">
    <property type="entry name" value="P-loop containing nucleoside triphosphate hydrolases"/>
    <property type="match status" value="1"/>
</dbReference>
<evidence type="ECO:0000256" key="3">
    <source>
        <dbReference type="ARBA" id="ARBA00022741"/>
    </source>
</evidence>
<keyword evidence="4" id="KW-0460">Magnesium</keyword>
<keyword evidence="7" id="KW-0807">Transducer</keyword>
<dbReference type="InterPro" id="IPR027417">
    <property type="entry name" value="P-loop_NTPase"/>
</dbReference>
<dbReference type="GO" id="GO:0005834">
    <property type="term" value="C:heterotrimeric G-protein complex"/>
    <property type="evidence" value="ECO:0007669"/>
    <property type="project" value="TreeGrafter"/>
</dbReference>
<dbReference type="GO" id="GO:0007188">
    <property type="term" value="P:adenylate cyclase-modulating G protein-coupled receptor signaling pathway"/>
    <property type="evidence" value="ECO:0007669"/>
    <property type="project" value="InterPro"/>
</dbReference>
<dbReference type="Pfam" id="PF00503">
    <property type="entry name" value="G-alpha"/>
    <property type="match status" value="1"/>
</dbReference>
<dbReference type="Gene3D" id="3.40.50.300">
    <property type="entry name" value="P-loop containing nucleotide triphosphate hydrolases"/>
    <property type="match status" value="1"/>
</dbReference>
<accession>A0A226DCH7</accession>
<dbReference type="InterPro" id="IPR011025">
    <property type="entry name" value="GproteinA_insert"/>
</dbReference>
<comment type="caution">
    <text evidence="10">The sequence shown here is derived from an EMBL/GenBank/DDBJ whole genome shotgun (WGS) entry which is preliminary data.</text>
</comment>
<feature type="binding site" evidence="9">
    <location>
        <position position="327"/>
    </location>
    <ligand>
        <name>GTP</name>
        <dbReference type="ChEBI" id="CHEBI:37565"/>
    </ligand>
</feature>
<protein>
    <submittedName>
        <fullName evidence="10">Guanine nucleotide-binding protein G(O) subunit alpha</fullName>
    </submittedName>
</protein>
<organism evidence="10 11">
    <name type="scientific">Folsomia candida</name>
    <name type="common">Springtail</name>
    <dbReference type="NCBI Taxonomy" id="158441"/>
    <lineage>
        <taxon>Eukaryota</taxon>
        <taxon>Metazoa</taxon>
        <taxon>Ecdysozoa</taxon>
        <taxon>Arthropoda</taxon>
        <taxon>Hexapoda</taxon>
        <taxon>Collembola</taxon>
        <taxon>Entomobryomorpha</taxon>
        <taxon>Isotomoidea</taxon>
        <taxon>Isotomidae</taxon>
        <taxon>Proisotominae</taxon>
        <taxon>Folsomia</taxon>
    </lineage>
</organism>
<dbReference type="GO" id="GO:0001664">
    <property type="term" value="F:G protein-coupled receptor binding"/>
    <property type="evidence" value="ECO:0007669"/>
    <property type="project" value="TreeGrafter"/>
</dbReference>
<keyword evidence="8" id="KW-0449">Lipoprotein</keyword>
<name>A0A226DCH7_FOLCA</name>